<dbReference type="SUPFAM" id="SSF52540">
    <property type="entry name" value="P-loop containing nucleoside triphosphate hydrolases"/>
    <property type="match status" value="2"/>
</dbReference>
<keyword evidence="13" id="KW-1185">Reference proteome</keyword>
<dbReference type="FunFam" id="1.20.1560.10:FF:000066">
    <property type="entry name" value="ABC multidrug transporter (Eurofung)"/>
    <property type="match status" value="1"/>
</dbReference>
<dbReference type="InterPro" id="IPR050173">
    <property type="entry name" value="ABC_transporter_C-like"/>
</dbReference>
<dbReference type="FunFam" id="3.40.50.300:FF:000838">
    <property type="entry name" value="ABC multidrug transporter (Eurofung)"/>
    <property type="match status" value="1"/>
</dbReference>
<comment type="caution">
    <text evidence="12">The sequence shown here is derived from an EMBL/GenBank/DDBJ whole genome shotgun (WGS) entry which is preliminary data.</text>
</comment>
<dbReference type="InterPro" id="IPR027417">
    <property type="entry name" value="P-loop_NTPase"/>
</dbReference>
<proteinExistence type="predicted"/>
<protein>
    <recommendedName>
        <fullName evidence="14">ABC transporter</fullName>
    </recommendedName>
</protein>
<dbReference type="EMBL" id="LAYC01000001">
    <property type="protein sequence ID" value="KYK59812.1"/>
    <property type="molecule type" value="Genomic_DNA"/>
</dbReference>
<dbReference type="InterPro" id="IPR036640">
    <property type="entry name" value="ABC1_TM_sf"/>
</dbReference>
<gene>
    <name evidence="12" type="ORF">DCS_00946</name>
</gene>
<comment type="subcellular location">
    <subcellularLocation>
        <location evidence="1">Cell membrane</location>
        <topology evidence="1">Multi-pass membrane protein</topology>
    </subcellularLocation>
</comment>
<accession>A0A151GS26</accession>
<dbReference type="GO" id="GO:0016887">
    <property type="term" value="F:ATP hydrolysis activity"/>
    <property type="evidence" value="ECO:0007669"/>
    <property type="project" value="InterPro"/>
</dbReference>
<dbReference type="Proteomes" id="UP000076580">
    <property type="component" value="Chromosome 01"/>
</dbReference>
<keyword evidence="7 9" id="KW-1133">Transmembrane helix</keyword>
<keyword evidence="5" id="KW-0547">Nucleotide-binding</keyword>
<dbReference type="SMART" id="SM00382">
    <property type="entry name" value="AAA"/>
    <property type="match status" value="1"/>
</dbReference>
<evidence type="ECO:0000256" key="9">
    <source>
        <dbReference type="SAM" id="Phobius"/>
    </source>
</evidence>
<evidence type="ECO:0000256" key="5">
    <source>
        <dbReference type="ARBA" id="ARBA00022741"/>
    </source>
</evidence>
<evidence type="ECO:0000256" key="7">
    <source>
        <dbReference type="ARBA" id="ARBA00022989"/>
    </source>
</evidence>
<feature type="domain" description="ABC transmembrane type-1" evidence="11">
    <location>
        <begin position="311"/>
        <end position="532"/>
    </location>
</feature>
<feature type="transmembrane region" description="Helical" evidence="9">
    <location>
        <begin position="308"/>
        <end position="325"/>
    </location>
</feature>
<evidence type="ECO:0000256" key="4">
    <source>
        <dbReference type="ARBA" id="ARBA00022692"/>
    </source>
</evidence>
<dbReference type="InterPro" id="IPR003593">
    <property type="entry name" value="AAA+_ATPase"/>
</dbReference>
<dbReference type="PROSITE" id="PS50929">
    <property type="entry name" value="ABC_TM1F"/>
    <property type="match status" value="1"/>
</dbReference>
<dbReference type="GO" id="GO:0005886">
    <property type="term" value="C:plasma membrane"/>
    <property type="evidence" value="ECO:0007669"/>
    <property type="project" value="UniProtKB-SubCell"/>
</dbReference>
<dbReference type="InterPro" id="IPR044726">
    <property type="entry name" value="ABCC_6TM_D2"/>
</dbReference>
<dbReference type="PROSITE" id="PS00211">
    <property type="entry name" value="ABC_TRANSPORTER_1"/>
    <property type="match status" value="1"/>
</dbReference>
<evidence type="ECO:0008006" key="14">
    <source>
        <dbReference type="Google" id="ProtNLM"/>
    </source>
</evidence>
<feature type="transmembrane region" description="Helical" evidence="9">
    <location>
        <begin position="223"/>
        <end position="246"/>
    </location>
</feature>
<dbReference type="GO" id="GO:0140359">
    <property type="term" value="F:ABC-type transporter activity"/>
    <property type="evidence" value="ECO:0007669"/>
    <property type="project" value="InterPro"/>
</dbReference>
<dbReference type="InParanoid" id="A0A151GS26"/>
<feature type="transmembrane region" description="Helical" evidence="9">
    <location>
        <begin position="387"/>
        <end position="405"/>
    </location>
</feature>
<evidence type="ECO:0000256" key="3">
    <source>
        <dbReference type="ARBA" id="ARBA00022475"/>
    </source>
</evidence>
<dbReference type="Gene3D" id="3.40.50.300">
    <property type="entry name" value="P-loop containing nucleotide triphosphate hydrolases"/>
    <property type="match status" value="2"/>
</dbReference>
<name>A0A151GS26_DRECN</name>
<evidence type="ECO:0000259" key="10">
    <source>
        <dbReference type="PROSITE" id="PS50893"/>
    </source>
</evidence>
<evidence type="ECO:0000256" key="1">
    <source>
        <dbReference type="ARBA" id="ARBA00004651"/>
    </source>
</evidence>
<evidence type="ECO:0000313" key="13">
    <source>
        <dbReference type="Proteomes" id="UP000076580"/>
    </source>
</evidence>
<dbReference type="SUPFAM" id="SSF90123">
    <property type="entry name" value="ABC transporter transmembrane region"/>
    <property type="match status" value="1"/>
</dbReference>
<feature type="domain" description="ABC transporter" evidence="10">
    <location>
        <begin position="564"/>
        <end position="783"/>
    </location>
</feature>
<keyword evidence="6" id="KW-0067">ATP-binding</keyword>
<dbReference type="GeneID" id="63713589"/>
<evidence type="ECO:0000256" key="6">
    <source>
        <dbReference type="ARBA" id="ARBA00022840"/>
    </source>
</evidence>
<feature type="transmembrane region" description="Helical" evidence="9">
    <location>
        <begin position="272"/>
        <end position="296"/>
    </location>
</feature>
<keyword evidence="4 9" id="KW-0812">Transmembrane</keyword>
<dbReference type="InterPro" id="IPR017871">
    <property type="entry name" value="ABC_transporter-like_CS"/>
</dbReference>
<dbReference type="InterPro" id="IPR011527">
    <property type="entry name" value="ABC1_TM_dom"/>
</dbReference>
<keyword evidence="2" id="KW-0813">Transport</keyword>
<reference evidence="12 13" key="1">
    <citation type="journal article" date="2016" name="Sci. Rep.">
        <title>Insights into Adaptations to a Near-Obligate Nematode Endoparasitic Lifestyle from the Finished Genome of Drechmeria coniospora.</title>
        <authorList>
            <person name="Zhang L."/>
            <person name="Zhou Z."/>
            <person name="Guo Q."/>
            <person name="Fokkens L."/>
            <person name="Miskei M."/>
            <person name="Pocsi I."/>
            <person name="Zhang W."/>
            <person name="Chen M."/>
            <person name="Wang L."/>
            <person name="Sun Y."/>
            <person name="Donzelli B.G."/>
            <person name="Gibson D.M."/>
            <person name="Nelson D.R."/>
            <person name="Luo J.G."/>
            <person name="Rep M."/>
            <person name="Liu H."/>
            <person name="Yang S."/>
            <person name="Wang J."/>
            <person name="Krasnoff S.B."/>
            <person name="Xu Y."/>
            <person name="Molnar I."/>
            <person name="Lin M."/>
        </authorList>
    </citation>
    <scope>NUCLEOTIDE SEQUENCE [LARGE SCALE GENOMIC DNA]</scope>
    <source>
        <strain evidence="12 13">ARSEF 6962</strain>
    </source>
</reference>
<dbReference type="RefSeq" id="XP_040659164.1">
    <property type="nucleotide sequence ID" value="XM_040798281.1"/>
</dbReference>
<feature type="transmembrane region" description="Helical" evidence="9">
    <location>
        <begin position="474"/>
        <end position="495"/>
    </location>
</feature>
<keyword evidence="8 9" id="KW-0472">Membrane</keyword>
<feature type="transmembrane region" description="Helical" evidence="9">
    <location>
        <begin position="36"/>
        <end position="55"/>
    </location>
</feature>
<dbReference type="Gene3D" id="1.20.1560.10">
    <property type="entry name" value="ABC transporter type 1, transmembrane domain"/>
    <property type="match status" value="1"/>
</dbReference>
<dbReference type="AlphaFoldDB" id="A0A151GS26"/>
<keyword evidence="3" id="KW-1003">Cell membrane</keyword>
<dbReference type="CDD" id="cd03244">
    <property type="entry name" value="ABCC_MRP_domain2"/>
    <property type="match status" value="1"/>
</dbReference>
<dbReference type="STRING" id="98403.A0A151GS26"/>
<evidence type="ECO:0000256" key="8">
    <source>
        <dbReference type="ARBA" id="ARBA00023136"/>
    </source>
</evidence>
<dbReference type="Pfam" id="PF00005">
    <property type="entry name" value="ABC_tran"/>
    <property type="match status" value="1"/>
</dbReference>
<dbReference type="InterPro" id="IPR003439">
    <property type="entry name" value="ABC_transporter-like_ATP-bd"/>
</dbReference>
<dbReference type="PROSITE" id="PS50893">
    <property type="entry name" value="ABC_TRANSPORTER_2"/>
    <property type="match status" value="1"/>
</dbReference>
<sequence length="783" mass="86271">MSSTPSLCPLSGDNSFGPAVTACARPFDFTLLFEESILSILPSAILLVLTPIRLLSPSQKPCTVRGNALRTAKLVCSTEVAIARAVYSRRPIAIFDDVFGVLDSETQRHVFDHVFGPRGLLKSQNTTVILATHAIHLLPFAEDIIALDDGKVAAQGTFANLSKEHGFLQQAGLEIHAVHDEEKSGAEKEATQPRPLTGAAESSLFQAVKDSPRRLGDRPVYIYYYKTIGPLNTAIFVSLLLLWVVMLKFPEIWLTWWGNSNERRSGQENGKYLGAFAVFQIAALAALGLCCGYVLSCLRCLTSANTRCTMYLLLVIVVASGQTLHSTLLRTVINAPMSFLASTDAGTIINRFSQDVQLIDAELPLSFLNVACNVLVCLAQAVMILPASYWLAITYPFLFGFLYLVQKYYLRTSRQLRFLDLEAKSPVYSQFLETLSGLATIRAFSWQDNLIKQNEARLDYSQKPFFLLYSVQRWLSLALDLVAAALAVIVAAVAFTTKGTVSTGFAGVALFNIMTLSSVMKTAVNVWTILETSIGAVARVKVFEEGKPRSTMLMSHQYHLILGLRMGASKFKVSPHRTPAPRVLSKVSFVIKPRNKIAICGRSGGGKSSLLLALFRILDLDEGCILIDGEDVSTLPRETIRERLNAIPQDPIFLHGTVRVNCDPRGASSDEQIVETLQKAQLWNTVESKGGLDAEMTQDFLSHGQKQLFCLARAILHPSKIVVMDEATSSVDMDTDKIMQQLIRTEFKDSTIIAIAHRLDTILDFDSVVVVDRGVVIERDTPR</sequence>
<evidence type="ECO:0000313" key="12">
    <source>
        <dbReference type="EMBL" id="KYK59812.1"/>
    </source>
</evidence>
<dbReference type="PANTHER" id="PTHR24223:SF399">
    <property type="entry name" value="ABC TRANSPORTER ATNG"/>
    <property type="match status" value="1"/>
</dbReference>
<evidence type="ECO:0000256" key="2">
    <source>
        <dbReference type="ARBA" id="ARBA00022448"/>
    </source>
</evidence>
<evidence type="ECO:0000259" key="11">
    <source>
        <dbReference type="PROSITE" id="PS50929"/>
    </source>
</evidence>
<dbReference type="CDD" id="cd18580">
    <property type="entry name" value="ABC_6TM_ABCC_D2"/>
    <property type="match status" value="1"/>
</dbReference>
<organism evidence="12 13">
    <name type="scientific">Drechmeria coniospora</name>
    <name type="common">Nematophagous fungus</name>
    <name type="synonym">Meria coniospora</name>
    <dbReference type="NCBI Taxonomy" id="98403"/>
    <lineage>
        <taxon>Eukaryota</taxon>
        <taxon>Fungi</taxon>
        <taxon>Dikarya</taxon>
        <taxon>Ascomycota</taxon>
        <taxon>Pezizomycotina</taxon>
        <taxon>Sordariomycetes</taxon>
        <taxon>Hypocreomycetidae</taxon>
        <taxon>Hypocreales</taxon>
        <taxon>Ophiocordycipitaceae</taxon>
        <taxon>Drechmeria</taxon>
    </lineage>
</organism>
<dbReference type="Pfam" id="PF00664">
    <property type="entry name" value="ABC_membrane"/>
    <property type="match status" value="1"/>
</dbReference>
<dbReference type="GO" id="GO:0005524">
    <property type="term" value="F:ATP binding"/>
    <property type="evidence" value="ECO:0007669"/>
    <property type="project" value="UniProtKB-KW"/>
</dbReference>
<dbReference type="PANTHER" id="PTHR24223">
    <property type="entry name" value="ATP-BINDING CASSETTE SUB-FAMILY C"/>
    <property type="match status" value="1"/>
</dbReference>